<dbReference type="SMART" id="SM00895">
    <property type="entry name" value="FCD"/>
    <property type="match status" value="1"/>
</dbReference>
<dbReference type="KEGG" id="mdx:BTO20_32495"/>
<keyword evidence="1" id="KW-0805">Transcription regulation</keyword>
<accession>A0A1Y0CBM7</accession>
<evidence type="ECO:0000313" key="6">
    <source>
        <dbReference type="Proteomes" id="UP000195331"/>
    </source>
</evidence>
<dbReference type="GO" id="GO:0003677">
    <property type="term" value="F:DNA binding"/>
    <property type="evidence" value="ECO:0007669"/>
    <property type="project" value="UniProtKB-KW"/>
</dbReference>
<keyword evidence="6" id="KW-1185">Reference proteome</keyword>
<evidence type="ECO:0000256" key="2">
    <source>
        <dbReference type="ARBA" id="ARBA00023125"/>
    </source>
</evidence>
<dbReference type="InterPro" id="IPR011711">
    <property type="entry name" value="GntR_C"/>
</dbReference>
<sequence>MADDAHRLSREDRAELLRITRSRQVSHGQGVRARVVLDCAEMGVTEAARRASVSTTSVSRWWRTYRHGGVDALLAVTPPQGRPTVTDDMLRAVLGCSLTAPPDGRDRWTTRAVAEVTGVSQATVSRIRRQHFPPVTGLDVGEKTLILSYVDIGPRGCTLGFERETGESTGAEPSAVLTDAVETVLCAALLRRSRADDAGTTPDGDAFALLRRAEREWLPEAPVTLVVDQPLDSSARRWLTRHPTVTVLVRPGPEWPAQLHHLAARIAPTQLRELRALQLRIRDAAATASGEEPWTFTWSRGLPRATPPPEPMPAAPASVQDISDTVAAMCSAIADGGVRPGEAISVRLISGLSGLSRPRTSEVLNYLADQAILDRRAGHLWLPAPTPRDVIETYTARGLLGTALVRTMALQRISPPAYVDTTLARISVCAEHRLDAETYALDMDLQDQLALAAGMPRISWMFVQLTAQVRLFISILGLDYRYPTAEIIADDQRIIDEIRSQDPARAVEAWRTKVDNCVRYMLGQLNVDDRRN</sequence>
<evidence type="ECO:0000259" key="4">
    <source>
        <dbReference type="SMART" id="SM00895"/>
    </source>
</evidence>
<dbReference type="OrthoDB" id="2375382at2"/>
<dbReference type="Pfam" id="PF07729">
    <property type="entry name" value="FCD"/>
    <property type="match status" value="1"/>
</dbReference>
<dbReference type="AlphaFoldDB" id="A0A1Y0CBM7"/>
<keyword evidence="2" id="KW-0238">DNA-binding</keyword>
<dbReference type="Proteomes" id="UP000195331">
    <property type="component" value="Chromosome"/>
</dbReference>
<dbReference type="RefSeq" id="WP_087080140.1">
    <property type="nucleotide sequence ID" value="NZ_CP020809.1"/>
</dbReference>
<dbReference type="InterPro" id="IPR008920">
    <property type="entry name" value="TF_FadR/GntR_C"/>
</dbReference>
<dbReference type="SUPFAM" id="SSF46689">
    <property type="entry name" value="Homeodomain-like"/>
    <property type="match status" value="1"/>
</dbReference>
<gene>
    <name evidence="5" type="ORF">BTO20_32495</name>
</gene>
<reference evidence="5 6" key="1">
    <citation type="submission" date="2017-04" db="EMBL/GenBank/DDBJ databases">
        <title>Whole Genome Sequence of 1,4-Dioxane Degrading Bacterium Mycobacterium dioxanotrophicus PH-06.</title>
        <authorList>
            <person name="He Y."/>
        </authorList>
    </citation>
    <scope>NUCLEOTIDE SEQUENCE [LARGE SCALE GENOMIC DNA]</scope>
    <source>
        <strain evidence="5 6">PH-06</strain>
    </source>
</reference>
<dbReference type="Gene3D" id="1.20.120.530">
    <property type="entry name" value="GntR ligand-binding domain-like"/>
    <property type="match status" value="1"/>
</dbReference>
<feature type="domain" description="GntR C-terminal" evidence="4">
    <location>
        <begin position="392"/>
        <end position="516"/>
    </location>
</feature>
<organism evidence="5 6">
    <name type="scientific">Mycobacterium dioxanotrophicus</name>
    <dbReference type="NCBI Taxonomy" id="482462"/>
    <lineage>
        <taxon>Bacteria</taxon>
        <taxon>Bacillati</taxon>
        <taxon>Actinomycetota</taxon>
        <taxon>Actinomycetes</taxon>
        <taxon>Mycobacteriales</taxon>
        <taxon>Mycobacteriaceae</taxon>
        <taxon>Mycobacterium</taxon>
    </lineage>
</organism>
<keyword evidence="3" id="KW-0804">Transcription</keyword>
<evidence type="ECO:0000313" key="5">
    <source>
        <dbReference type="EMBL" id="ART72659.1"/>
    </source>
</evidence>
<dbReference type="InterPro" id="IPR009057">
    <property type="entry name" value="Homeodomain-like_sf"/>
</dbReference>
<name>A0A1Y0CBM7_9MYCO</name>
<evidence type="ECO:0000256" key="3">
    <source>
        <dbReference type="ARBA" id="ARBA00023163"/>
    </source>
</evidence>
<protein>
    <recommendedName>
        <fullName evidence="4">GntR C-terminal domain-containing protein</fullName>
    </recommendedName>
</protein>
<dbReference type="SUPFAM" id="SSF48008">
    <property type="entry name" value="GntR ligand-binding domain-like"/>
    <property type="match status" value="1"/>
</dbReference>
<proteinExistence type="predicted"/>
<evidence type="ECO:0000256" key="1">
    <source>
        <dbReference type="ARBA" id="ARBA00023015"/>
    </source>
</evidence>
<dbReference type="EMBL" id="CP020809">
    <property type="protein sequence ID" value="ART72659.1"/>
    <property type="molecule type" value="Genomic_DNA"/>
</dbReference>